<dbReference type="GO" id="GO:0009103">
    <property type="term" value="P:lipopolysaccharide biosynthetic process"/>
    <property type="evidence" value="ECO:0007669"/>
    <property type="project" value="UniProtKB-ARBA"/>
</dbReference>
<organism evidence="9 10">
    <name type="scientific">Hymenobacter edaphi</name>
    <dbReference type="NCBI Taxonomy" id="2211146"/>
    <lineage>
        <taxon>Bacteria</taxon>
        <taxon>Pseudomonadati</taxon>
        <taxon>Bacteroidota</taxon>
        <taxon>Cytophagia</taxon>
        <taxon>Cytophagales</taxon>
        <taxon>Hymenobacteraceae</taxon>
        <taxon>Hymenobacter</taxon>
    </lineage>
</organism>
<feature type="transmembrane region" description="Helical" evidence="8">
    <location>
        <begin position="195"/>
        <end position="222"/>
    </location>
</feature>
<feature type="transmembrane region" description="Helical" evidence="8">
    <location>
        <begin position="300"/>
        <end position="324"/>
    </location>
</feature>
<name>A0A328BB97_9BACT</name>
<evidence type="ECO:0000256" key="7">
    <source>
        <dbReference type="ARBA" id="ARBA00023136"/>
    </source>
</evidence>
<accession>A0A328BB97</accession>
<comment type="subcellular location">
    <subcellularLocation>
        <location evidence="1">Cell membrane</location>
        <topology evidence="1">Multi-pass membrane protein</topology>
    </subcellularLocation>
</comment>
<protein>
    <recommendedName>
        <fullName evidence="11">Glycosyltransferase RgtA/B/C/D-like domain-containing protein</fullName>
    </recommendedName>
</protein>
<keyword evidence="7 8" id="KW-0472">Membrane</keyword>
<dbReference type="EMBL" id="QHKM01000006">
    <property type="protein sequence ID" value="RAK64582.1"/>
    <property type="molecule type" value="Genomic_DNA"/>
</dbReference>
<feature type="transmembrane region" description="Helical" evidence="8">
    <location>
        <begin position="370"/>
        <end position="388"/>
    </location>
</feature>
<dbReference type="PANTHER" id="PTHR33908">
    <property type="entry name" value="MANNOSYLTRANSFERASE YKCB-RELATED"/>
    <property type="match status" value="1"/>
</dbReference>
<evidence type="ECO:0000256" key="6">
    <source>
        <dbReference type="ARBA" id="ARBA00022989"/>
    </source>
</evidence>
<keyword evidence="6 8" id="KW-1133">Transmembrane helix</keyword>
<keyword evidence="10" id="KW-1185">Reference proteome</keyword>
<reference evidence="10" key="1">
    <citation type="submission" date="2018-05" db="EMBL/GenBank/DDBJ databases">
        <authorList>
            <person name="Nie L."/>
        </authorList>
    </citation>
    <scope>NUCLEOTIDE SEQUENCE [LARGE SCALE GENOMIC DNA]</scope>
    <source>
        <strain evidence="10">NL</strain>
    </source>
</reference>
<proteinExistence type="predicted"/>
<dbReference type="OrthoDB" id="2034231at2"/>
<feature type="transmembrane region" description="Helical" evidence="8">
    <location>
        <begin position="166"/>
        <end position="183"/>
    </location>
</feature>
<evidence type="ECO:0000256" key="1">
    <source>
        <dbReference type="ARBA" id="ARBA00004651"/>
    </source>
</evidence>
<feature type="transmembrane region" description="Helical" evidence="8">
    <location>
        <begin position="17"/>
        <end position="34"/>
    </location>
</feature>
<dbReference type="PANTHER" id="PTHR33908:SF11">
    <property type="entry name" value="MEMBRANE PROTEIN"/>
    <property type="match status" value="1"/>
</dbReference>
<dbReference type="AlphaFoldDB" id="A0A328BB97"/>
<gene>
    <name evidence="9" type="ORF">DLM85_17990</name>
</gene>
<dbReference type="GO" id="GO:0016763">
    <property type="term" value="F:pentosyltransferase activity"/>
    <property type="evidence" value="ECO:0007669"/>
    <property type="project" value="TreeGrafter"/>
</dbReference>
<dbReference type="RefSeq" id="WP_111479529.1">
    <property type="nucleotide sequence ID" value="NZ_QHKM01000006.1"/>
</dbReference>
<evidence type="ECO:0000256" key="3">
    <source>
        <dbReference type="ARBA" id="ARBA00022676"/>
    </source>
</evidence>
<keyword evidence="2" id="KW-1003">Cell membrane</keyword>
<feature type="transmembrane region" description="Helical" evidence="8">
    <location>
        <begin position="115"/>
        <end position="132"/>
    </location>
</feature>
<evidence type="ECO:0000313" key="10">
    <source>
        <dbReference type="Proteomes" id="UP000248553"/>
    </source>
</evidence>
<keyword evidence="5 8" id="KW-0812">Transmembrane</keyword>
<dbReference type="Proteomes" id="UP000248553">
    <property type="component" value="Unassembled WGS sequence"/>
</dbReference>
<evidence type="ECO:0008006" key="11">
    <source>
        <dbReference type="Google" id="ProtNLM"/>
    </source>
</evidence>
<sequence length="544" mass="61684">MPAPSAPLLSAFRSGRWLVPAFFGAVLLLGLLLHRDYGVSWDEPVDRLNGMVNAKYVADKLAPAVARGQDNYALIPELATYPDQDHGVVFELPSILLQKLLRLEEPQQVYWTRHLLIYLLYTGGLLAFYGLARLRFRNWRLALLGTAVLYCTPRLFADAFYNAKDGLFLAFFTVGMFTLARLLRRPTAGRGFWHGVATGAAIALRVNGVLLVPLTLLGLTLWLGRRRGTGGRHLLPAAGLWLLLSAATTVLCWPYLWEQPWAHFTQAFSSFRQFSRGASTVLYGGSWVSALDLPWHYVPWWLLITTPLAYTAAFGLGAAAWLLCYGRRPLRVLRTYAGTLDVLTGAWLLGPLVAVVVFNSVLYDGWRHLYFVYPAFVLVGLHGLQALLRGRRQWQRPRRRPVAIGVAALLAAGALEPLWRLVRDHPHQQLYFSLLSPATLEAGYERDYWGLTYRQGLQWILDHDPAAQITVRSYRPEPVYNNMQVLAPAERQRLVRVAPQKEAEYFISNYRWHPESYADSMGREVYQLRVNGLKALSVFRRARR</sequence>
<evidence type="ECO:0000256" key="2">
    <source>
        <dbReference type="ARBA" id="ARBA00022475"/>
    </source>
</evidence>
<evidence type="ECO:0000256" key="8">
    <source>
        <dbReference type="SAM" id="Phobius"/>
    </source>
</evidence>
<evidence type="ECO:0000313" key="9">
    <source>
        <dbReference type="EMBL" id="RAK64582.1"/>
    </source>
</evidence>
<dbReference type="GO" id="GO:0005886">
    <property type="term" value="C:plasma membrane"/>
    <property type="evidence" value="ECO:0007669"/>
    <property type="project" value="UniProtKB-SubCell"/>
</dbReference>
<evidence type="ECO:0000256" key="5">
    <source>
        <dbReference type="ARBA" id="ARBA00022692"/>
    </source>
</evidence>
<feature type="transmembrane region" description="Helical" evidence="8">
    <location>
        <begin position="234"/>
        <end position="256"/>
    </location>
</feature>
<dbReference type="InterPro" id="IPR050297">
    <property type="entry name" value="LipidA_mod_glycosyltrf_83"/>
</dbReference>
<feature type="transmembrane region" description="Helical" evidence="8">
    <location>
        <begin position="336"/>
        <end position="358"/>
    </location>
</feature>
<evidence type="ECO:0000256" key="4">
    <source>
        <dbReference type="ARBA" id="ARBA00022679"/>
    </source>
</evidence>
<comment type="caution">
    <text evidence="9">The sequence shown here is derived from an EMBL/GenBank/DDBJ whole genome shotgun (WGS) entry which is preliminary data.</text>
</comment>
<keyword evidence="3" id="KW-0328">Glycosyltransferase</keyword>
<keyword evidence="4" id="KW-0808">Transferase</keyword>